<dbReference type="EMBL" id="JACOPO010000001">
    <property type="protein sequence ID" value="MBC5721804.1"/>
    <property type="molecule type" value="Genomic_DNA"/>
</dbReference>
<gene>
    <name evidence="4" type="ORF">H8S11_03085</name>
</gene>
<dbReference type="Pfam" id="PF03401">
    <property type="entry name" value="TctC"/>
    <property type="match status" value="1"/>
</dbReference>
<keyword evidence="3" id="KW-0732">Signal</keyword>
<proteinExistence type="inferred from homology"/>
<comment type="similarity">
    <text evidence="1">Belongs to the UPF0065 (bug) family.</text>
</comment>
<protein>
    <submittedName>
        <fullName evidence="4">Tripartite tricarboxylate transporter substrate binding protein</fullName>
    </submittedName>
</protein>
<dbReference type="Gene3D" id="3.40.190.10">
    <property type="entry name" value="Periplasmic binding protein-like II"/>
    <property type="match status" value="1"/>
</dbReference>
<dbReference type="PANTHER" id="PTHR42928">
    <property type="entry name" value="TRICARBOXYLATE-BINDING PROTEIN"/>
    <property type="match status" value="1"/>
</dbReference>
<accession>A0A8J6J0U5</accession>
<comment type="caution">
    <text evidence="4">The sequence shown here is derived from an EMBL/GenBank/DDBJ whole genome shotgun (WGS) entry which is preliminary data.</text>
</comment>
<feature type="compositionally biased region" description="Low complexity" evidence="2">
    <location>
        <begin position="24"/>
        <end position="45"/>
    </location>
</feature>
<dbReference type="PANTHER" id="PTHR42928:SF5">
    <property type="entry name" value="BLR1237 PROTEIN"/>
    <property type="match status" value="1"/>
</dbReference>
<dbReference type="AlphaFoldDB" id="A0A8J6J0U5"/>
<dbReference type="InterPro" id="IPR005064">
    <property type="entry name" value="BUG"/>
</dbReference>
<dbReference type="SUPFAM" id="SSF53850">
    <property type="entry name" value="Periplasmic binding protein-like II"/>
    <property type="match status" value="1"/>
</dbReference>
<dbReference type="Gene3D" id="3.40.190.150">
    <property type="entry name" value="Bordetella uptake gene, domain 1"/>
    <property type="match status" value="1"/>
</dbReference>
<dbReference type="PIRSF" id="PIRSF017082">
    <property type="entry name" value="YflP"/>
    <property type="match status" value="1"/>
</dbReference>
<evidence type="ECO:0000256" key="3">
    <source>
        <dbReference type="SAM" id="SignalP"/>
    </source>
</evidence>
<evidence type="ECO:0000256" key="2">
    <source>
        <dbReference type="SAM" id="MobiDB-lite"/>
    </source>
</evidence>
<feature type="signal peptide" evidence="3">
    <location>
        <begin position="1"/>
        <end position="18"/>
    </location>
</feature>
<dbReference type="PROSITE" id="PS51257">
    <property type="entry name" value="PROKAR_LIPOPROTEIN"/>
    <property type="match status" value="1"/>
</dbReference>
<evidence type="ECO:0000313" key="5">
    <source>
        <dbReference type="Proteomes" id="UP000628736"/>
    </source>
</evidence>
<dbReference type="InterPro" id="IPR042100">
    <property type="entry name" value="Bug_dom1"/>
</dbReference>
<evidence type="ECO:0000313" key="4">
    <source>
        <dbReference type="EMBL" id="MBC5721804.1"/>
    </source>
</evidence>
<feature type="region of interest" description="Disordered" evidence="2">
    <location>
        <begin position="24"/>
        <end position="48"/>
    </location>
</feature>
<feature type="chain" id="PRO_5039686679" evidence="3">
    <location>
        <begin position="19"/>
        <end position="342"/>
    </location>
</feature>
<sequence>MKKILSLALAAAMALSLAACGNNGSQTSQSSNSGSASNSGNTSQQEEVNFPNGKQISLIVPYAAGGASDTVARIYASELEQSLDTSVIVSNVEGASGAIGLEQVRNADPDGYTMAYMPVESTMLSALGFTDLSTNDFKFVGRAMTIPAAVTVRADAPWDTFEDFLAYAKEHPGEVQVGNSGTGSIWHIAAASIEKECGVEFTHVPFDGAAPAVAALLGKNIQAVTVSPSEVKNNVDSGDFKVLCILGESRSSVVPEVETAQEMGYDITIQGWGGFAVPKDTPQAIVDILEEASEVAINSDSVKQTLADRGYEHAYLNGADMDAKAAEELAYYSELIPELGIA</sequence>
<name>A0A8J6J0U5_9FIRM</name>
<organism evidence="4 5">
    <name type="scientific">Flintibacter hominis</name>
    <dbReference type="NCBI Taxonomy" id="2763048"/>
    <lineage>
        <taxon>Bacteria</taxon>
        <taxon>Bacillati</taxon>
        <taxon>Bacillota</taxon>
        <taxon>Clostridia</taxon>
        <taxon>Eubacteriales</taxon>
        <taxon>Flintibacter</taxon>
    </lineage>
</organism>
<dbReference type="RefSeq" id="WP_147571178.1">
    <property type="nucleotide sequence ID" value="NZ_JACOPO010000001.1"/>
</dbReference>
<keyword evidence="5" id="KW-1185">Reference proteome</keyword>
<reference evidence="4" key="1">
    <citation type="submission" date="2020-08" db="EMBL/GenBank/DDBJ databases">
        <title>Genome public.</title>
        <authorList>
            <person name="Liu C."/>
            <person name="Sun Q."/>
        </authorList>
    </citation>
    <scope>NUCLEOTIDE SEQUENCE</scope>
    <source>
        <strain evidence="4">NSJ-23</strain>
    </source>
</reference>
<dbReference type="Proteomes" id="UP000628736">
    <property type="component" value="Unassembled WGS sequence"/>
</dbReference>
<evidence type="ECO:0000256" key="1">
    <source>
        <dbReference type="ARBA" id="ARBA00006987"/>
    </source>
</evidence>
<dbReference type="CDD" id="cd07012">
    <property type="entry name" value="PBP2_Bug_TTT"/>
    <property type="match status" value="1"/>
</dbReference>